<dbReference type="InterPro" id="IPR035940">
    <property type="entry name" value="CAP_sf"/>
</dbReference>
<sequence length="277" mass="29605">MKAFLALSLTLLSGLAQASEETQLIGLINHYRSQPQACDGGVSQELPALNADSRLVLPAIGAVDLQESMARKGYPMVNVQSVTLSGPRDAASALKVLKESFCKVFLDPQYVDIGVSRFDREWRILVARPLLASRLGEWHAEGQKLLEAINKARGTARQCGSAEMLPAAGPLSWNETLASTAEAHSRYMANHNVFSHIDADGRTPGDRVEIAGYSGQGVGENIAAGQDTAAKVVDGWLSSPGHCTTLMRAQYKDFGAAYASDPKSDAGIYWTAVFGAP</sequence>
<dbReference type="Pfam" id="PF00188">
    <property type="entry name" value="CAP"/>
    <property type="match status" value="1"/>
</dbReference>
<dbReference type="CDD" id="cd05379">
    <property type="entry name" value="CAP_bacterial"/>
    <property type="match status" value="1"/>
</dbReference>
<keyword evidence="1" id="KW-0732">Signal</keyword>
<name>A0ABZ2RLT4_ECTME</name>
<gene>
    <name evidence="3" type="ORF">WG219_15540</name>
</gene>
<dbReference type="PANTHER" id="PTHR31157">
    <property type="entry name" value="SCP DOMAIN-CONTAINING PROTEIN"/>
    <property type="match status" value="1"/>
</dbReference>
<feature type="domain" description="SCP" evidence="2">
    <location>
        <begin position="146"/>
        <end position="274"/>
    </location>
</feature>
<evidence type="ECO:0000259" key="2">
    <source>
        <dbReference type="Pfam" id="PF00188"/>
    </source>
</evidence>
<dbReference type="SUPFAM" id="SSF55797">
    <property type="entry name" value="PR-1-like"/>
    <property type="match status" value="1"/>
</dbReference>
<dbReference type="InterPro" id="IPR014044">
    <property type="entry name" value="CAP_dom"/>
</dbReference>
<feature type="chain" id="PRO_5046410083" evidence="1">
    <location>
        <begin position="19"/>
        <end position="277"/>
    </location>
</feature>
<evidence type="ECO:0000313" key="4">
    <source>
        <dbReference type="Proteomes" id="UP001476583"/>
    </source>
</evidence>
<protein>
    <submittedName>
        <fullName evidence="3">CAP domain-containing protein</fullName>
    </submittedName>
</protein>
<dbReference type="PANTHER" id="PTHR31157:SF1">
    <property type="entry name" value="SCP DOMAIN-CONTAINING PROTEIN"/>
    <property type="match status" value="1"/>
</dbReference>
<dbReference type="EMBL" id="CP148074">
    <property type="protein sequence ID" value="WXL28019.1"/>
    <property type="molecule type" value="Genomic_DNA"/>
</dbReference>
<organism evidence="3 4">
    <name type="scientific">Ectopseudomonas mendocina</name>
    <name type="common">Pseudomonas mendocina</name>
    <dbReference type="NCBI Taxonomy" id="300"/>
    <lineage>
        <taxon>Bacteria</taxon>
        <taxon>Pseudomonadati</taxon>
        <taxon>Pseudomonadota</taxon>
        <taxon>Gammaproteobacteria</taxon>
        <taxon>Pseudomonadales</taxon>
        <taxon>Pseudomonadaceae</taxon>
        <taxon>Ectopseudomonas</taxon>
    </lineage>
</organism>
<proteinExistence type="predicted"/>
<evidence type="ECO:0000313" key="3">
    <source>
        <dbReference type="EMBL" id="WXL28019.1"/>
    </source>
</evidence>
<evidence type="ECO:0000256" key="1">
    <source>
        <dbReference type="SAM" id="SignalP"/>
    </source>
</evidence>
<reference evidence="3 4" key="1">
    <citation type="submission" date="2024-03" db="EMBL/GenBank/DDBJ databases">
        <title>Complete genome of BD2.</title>
        <authorList>
            <person name="Cao G."/>
        </authorList>
    </citation>
    <scope>NUCLEOTIDE SEQUENCE [LARGE SCALE GENOMIC DNA]</scope>
    <source>
        <strain evidence="3 4">BD2</strain>
    </source>
</reference>
<dbReference type="Gene3D" id="3.40.33.10">
    <property type="entry name" value="CAP"/>
    <property type="match status" value="1"/>
</dbReference>
<accession>A0ABZ2RLT4</accession>
<dbReference type="Proteomes" id="UP001476583">
    <property type="component" value="Chromosome"/>
</dbReference>
<keyword evidence="4" id="KW-1185">Reference proteome</keyword>
<feature type="signal peptide" evidence="1">
    <location>
        <begin position="1"/>
        <end position="18"/>
    </location>
</feature>